<organism evidence="3">
    <name type="scientific">Hexamita inflata</name>
    <dbReference type="NCBI Taxonomy" id="28002"/>
    <lineage>
        <taxon>Eukaryota</taxon>
        <taxon>Metamonada</taxon>
        <taxon>Diplomonadida</taxon>
        <taxon>Hexamitidae</taxon>
        <taxon>Hexamitinae</taxon>
        <taxon>Hexamita</taxon>
    </lineage>
</organism>
<gene>
    <name evidence="4" type="ORF">HINF_LOCUS4198</name>
    <name evidence="3" type="ORF">HINF_LOCUS6637</name>
</gene>
<dbReference type="Proteomes" id="UP001642409">
    <property type="component" value="Unassembled WGS sequence"/>
</dbReference>
<comment type="caution">
    <text evidence="3">The sequence shown here is derived from an EMBL/GenBank/DDBJ whole genome shotgun (WGS) entry which is preliminary data.</text>
</comment>
<dbReference type="EMBL" id="CAXDID020000008">
    <property type="protein sequence ID" value="CAL5977237.1"/>
    <property type="molecule type" value="Genomic_DNA"/>
</dbReference>
<dbReference type="Pfam" id="PF00211">
    <property type="entry name" value="Guanylate_cyc"/>
    <property type="match status" value="2"/>
</dbReference>
<keyword evidence="5" id="KW-1185">Reference proteome</keyword>
<feature type="transmembrane region" description="Helical" evidence="1">
    <location>
        <begin position="586"/>
        <end position="606"/>
    </location>
</feature>
<feature type="transmembrane region" description="Helical" evidence="1">
    <location>
        <begin position="715"/>
        <end position="739"/>
    </location>
</feature>
<dbReference type="InterPro" id="IPR001054">
    <property type="entry name" value="A/G_cyclase"/>
</dbReference>
<feature type="domain" description="Guanylate cyclase" evidence="2">
    <location>
        <begin position="116"/>
        <end position="231"/>
    </location>
</feature>
<evidence type="ECO:0000313" key="5">
    <source>
        <dbReference type="Proteomes" id="UP001642409"/>
    </source>
</evidence>
<keyword evidence="1" id="KW-0812">Transmembrane</keyword>
<feature type="domain" description="Guanylate cyclase" evidence="2">
    <location>
        <begin position="864"/>
        <end position="1010"/>
    </location>
</feature>
<dbReference type="GO" id="GO:0004383">
    <property type="term" value="F:guanylate cyclase activity"/>
    <property type="evidence" value="ECO:0007669"/>
    <property type="project" value="TreeGrafter"/>
</dbReference>
<protein>
    <submittedName>
        <fullName evidence="3">Nucleotidyl cyclase</fullName>
    </submittedName>
    <submittedName>
        <fullName evidence="4">Nucleotidyl_cyclase</fullName>
    </submittedName>
</protein>
<keyword evidence="1" id="KW-1133">Transmembrane helix</keyword>
<evidence type="ECO:0000256" key="1">
    <source>
        <dbReference type="SAM" id="Phobius"/>
    </source>
</evidence>
<evidence type="ECO:0000313" key="4">
    <source>
        <dbReference type="EMBL" id="CAL5977237.1"/>
    </source>
</evidence>
<sequence length="1076" mass="125093">MPWKKIQVICLFTTAVCVFIFVRLFTNWTLSFLVACSFYMFPVYGTNIEKQMKTFVNVQKTAFQVNKMGNVIMNAFQNALPSKIGLKIMESQQLPCQILQNVNICYISLKTGNDNIFISKLNQYYTILDTLCQATNVQKIKCGSDEYICCTGAQNYLENTNNQEAEYKNQFDCSKILITYALMAHKLAEIFDIECCCGITSGNVIMGAISTSSVINFDSFGDTVNKAQIISKNNNTGVFVKIDDFYHQFSVCLDEGDNIDTEFIEYDILNDVQMADLRKIIIDSQPFYEFERPTKLQYQGHGFIKTVNVKSQYNLQLLLLNILHKSHQTLFPYNYIEQLDQYTELEVEPLQDIEYISEQILKPEIKQYQIFNYNSILKTDNNTRELITQNNQKQIGNILSNQTIPLLYSSNLSCDNLLKPNIQKFLNNAKICNSTSYTNLSQSRELQTANNISNNSEEILYEIEDKSISFKQNSSNFNEDIVQIETLKHSSQENLKKIDNIISSTFYDFISIHKFMNSFSKTYCMLMCEKIDVFEIWVNGIDLKYSNYELIVVLMNTIFNQFMLTNNFIKIYLLSYQIYAKQTIQFLNYVYCIICPIFNLYQRLYYQKLKEQLKLQKQKYNKQALHNLLWGQFHSANKLYQVLSTSIDVLKMIIFIKTILKYNQVSNYNIEVNKIYIAMIANLYTNKCVLQAKNHFCSNMTPIITFNFWGKFLQIFIKAIIFSVSVPILFICYFVTYFMNTLLQYSKFKHIMIDSQLKSDLHNQIQHGKTLLGNMLPQIAIEALLLTTIEKDSKDLIILTNDQISKQQQTLLNIQQLIQYGHTPQLNSETVEDLYQYRLCQMVKQHLIYHNSQNRPLINFGEVAYLNMSLSKFSQFSSQHSAHETLLFLQSIIKRFENRLKQTKNVIQVSISGDTFEFMCLPTILKQYQPNLKFDNSNLLLRQSESIMQLIALALGFITDVQLLNNLNQQDQVGVQIGISYGMVYGSLLGTTLCKFDTFGEIPKRAEYAQTKAKINTTMIDQYVIEKLKVSQCAVHNYIAEYIAKQQEMTQVKFKDEYVEFQTEQQEYGQIITKII</sequence>
<proteinExistence type="predicted"/>
<evidence type="ECO:0000313" key="3">
    <source>
        <dbReference type="EMBL" id="CAI9918992.1"/>
    </source>
</evidence>
<dbReference type="PANTHER" id="PTHR45655:SF13">
    <property type="entry name" value="SOLUBLE GUANYLATE CYCLASE GCY-32-RELATED"/>
    <property type="match status" value="1"/>
</dbReference>
<reference evidence="4 5" key="2">
    <citation type="submission" date="2024-07" db="EMBL/GenBank/DDBJ databases">
        <authorList>
            <person name="Akdeniz Z."/>
        </authorList>
    </citation>
    <scope>NUCLEOTIDE SEQUENCE [LARGE SCALE GENOMIC DNA]</scope>
</reference>
<dbReference type="GO" id="GO:0019934">
    <property type="term" value="P:cGMP-mediated signaling"/>
    <property type="evidence" value="ECO:0007669"/>
    <property type="project" value="TreeGrafter"/>
</dbReference>
<dbReference type="InterPro" id="IPR029787">
    <property type="entry name" value="Nucleotide_cyclase"/>
</dbReference>
<dbReference type="PROSITE" id="PS50125">
    <property type="entry name" value="GUANYLATE_CYCLASE_2"/>
    <property type="match status" value="2"/>
</dbReference>
<keyword evidence="1" id="KW-0472">Membrane</keyword>
<dbReference type="EMBL" id="CATOUU010000171">
    <property type="protein sequence ID" value="CAI9918992.1"/>
    <property type="molecule type" value="Genomic_DNA"/>
</dbReference>
<feature type="transmembrane region" description="Helical" evidence="1">
    <location>
        <begin position="29"/>
        <end position="45"/>
    </location>
</feature>
<dbReference type="Gene3D" id="3.30.70.1230">
    <property type="entry name" value="Nucleotide cyclase"/>
    <property type="match status" value="2"/>
</dbReference>
<dbReference type="PANTHER" id="PTHR45655">
    <property type="entry name" value="GUANYLATE CYCLASE SOLUBLE SUBUNIT BETA-2"/>
    <property type="match status" value="1"/>
</dbReference>
<dbReference type="AlphaFoldDB" id="A0AA86NG35"/>
<evidence type="ECO:0000259" key="2">
    <source>
        <dbReference type="PROSITE" id="PS50125"/>
    </source>
</evidence>
<dbReference type="GO" id="GO:0008074">
    <property type="term" value="C:guanylate cyclase complex, soluble"/>
    <property type="evidence" value="ECO:0007669"/>
    <property type="project" value="TreeGrafter"/>
</dbReference>
<reference evidence="3" key="1">
    <citation type="submission" date="2023-06" db="EMBL/GenBank/DDBJ databases">
        <authorList>
            <person name="Kurt Z."/>
        </authorList>
    </citation>
    <scope>NUCLEOTIDE SEQUENCE</scope>
</reference>
<accession>A0AA86NG35</accession>
<dbReference type="SUPFAM" id="SSF55073">
    <property type="entry name" value="Nucleotide cyclase"/>
    <property type="match status" value="2"/>
</dbReference>
<dbReference type="GO" id="GO:0070482">
    <property type="term" value="P:response to oxygen levels"/>
    <property type="evidence" value="ECO:0007669"/>
    <property type="project" value="TreeGrafter"/>
</dbReference>
<name>A0AA86NG35_9EUKA</name>